<evidence type="ECO:0000259" key="6">
    <source>
        <dbReference type="PROSITE" id="PS00799"/>
    </source>
</evidence>
<keyword evidence="3" id="KW-0964">Secreted</keyword>
<dbReference type="SUPFAM" id="SSF57277">
    <property type="entry name" value="Granulin repeat"/>
    <property type="match status" value="1"/>
</dbReference>
<evidence type="ECO:0000313" key="8">
    <source>
        <dbReference type="Proteomes" id="UP000054359"/>
    </source>
</evidence>
<gene>
    <name evidence="7" type="ORF">X975_05474</name>
</gene>
<dbReference type="InterPro" id="IPR037277">
    <property type="entry name" value="Granulin_sf"/>
</dbReference>
<dbReference type="Gene3D" id="2.10.25.160">
    <property type="entry name" value="Granulin"/>
    <property type="match status" value="2"/>
</dbReference>
<dbReference type="OrthoDB" id="6431060at2759"/>
<evidence type="ECO:0000256" key="5">
    <source>
        <dbReference type="SAM" id="SignalP"/>
    </source>
</evidence>
<comment type="similarity">
    <text evidence="2">Belongs to the granulin family.</text>
</comment>
<feature type="domain" description="Granulins" evidence="6">
    <location>
        <begin position="120"/>
        <end position="133"/>
    </location>
</feature>
<reference evidence="7 8" key="1">
    <citation type="submission" date="2013-11" db="EMBL/GenBank/DDBJ databases">
        <title>Genome sequencing of Stegodyphus mimosarum.</title>
        <authorList>
            <person name="Bechsgaard J."/>
        </authorList>
    </citation>
    <scope>NUCLEOTIDE SEQUENCE [LARGE SCALE GENOMIC DNA]</scope>
</reference>
<keyword evidence="8" id="KW-1185">Reference proteome</keyword>
<comment type="subcellular location">
    <subcellularLocation>
        <location evidence="1">Secreted</location>
    </subcellularLocation>
</comment>
<dbReference type="PROSITE" id="PS00799">
    <property type="entry name" value="GRANULINS"/>
    <property type="match status" value="1"/>
</dbReference>
<name>A0A087UWY3_STEMI</name>
<protein>
    <submittedName>
        <fullName evidence="7">Granulin</fullName>
    </submittedName>
</protein>
<dbReference type="PANTHER" id="PTHR12274">
    <property type="entry name" value="GRANULIN"/>
    <property type="match status" value="1"/>
</dbReference>
<dbReference type="STRING" id="407821.A0A087UWY3"/>
<dbReference type="AlphaFoldDB" id="A0A087UWY3"/>
<feature type="signal peptide" evidence="5">
    <location>
        <begin position="1"/>
        <end position="16"/>
    </location>
</feature>
<proteinExistence type="inferred from homology"/>
<evidence type="ECO:0000256" key="3">
    <source>
        <dbReference type="ARBA" id="ARBA00022525"/>
    </source>
</evidence>
<keyword evidence="4" id="KW-1015">Disulfide bond</keyword>
<dbReference type="EMBL" id="KK122075">
    <property type="protein sequence ID" value="KFM81872.1"/>
    <property type="molecule type" value="Genomic_DNA"/>
</dbReference>
<evidence type="ECO:0000313" key="7">
    <source>
        <dbReference type="EMBL" id="KFM81872.1"/>
    </source>
</evidence>
<dbReference type="Pfam" id="PF00396">
    <property type="entry name" value="Granulin"/>
    <property type="match status" value="2"/>
</dbReference>
<evidence type="ECO:0000256" key="2">
    <source>
        <dbReference type="ARBA" id="ARBA00010093"/>
    </source>
</evidence>
<dbReference type="OMA" id="VIRCDSK"/>
<dbReference type="SMART" id="SM00277">
    <property type="entry name" value="GRAN"/>
    <property type="match status" value="2"/>
</dbReference>
<dbReference type="Proteomes" id="UP000054359">
    <property type="component" value="Unassembled WGS sequence"/>
</dbReference>
<feature type="chain" id="PRO_5001830953" evidence="5">
    <location>
        <begin position="17"/>
        <end position="227"/>
    </location>
</feature>
<dbReference type="InterPro" id="IPR039036">
    <property type="entry name" value="Granulin_fam"/>
</dbReference>
<keyword evidence="5" id="KW-0732">Signal</keyword>
<dbReference type="InterPro" id="IPR000118">
    <property type="entry name" value="Granulin"/>
</dbReference>
<sequence>MLKLAVAFALFTFALGSPCFGKNSTCSDENFSCDLSETECALGCCPIQDAVCCSDGYECCPPGTVCVPYVGLCISVDSSSGKPELKSEEAVATKQTVYGCPPGTTTCPTGCCPFENAVCCSDKLHCCPYGYKCTDVACVKSSDNLLLRKIAFIGKKPFFLPQKTVLKVCPGGNHRCPTEKNCCINDDGLWGCCDKPNLAKVKDNCCDTVMGHTCCPDYLVCTYYGCL</sequence>
<evidence type="ECO:0000256" key="1">
    <source>
        <dbReference type="ARBA" id="ARBA00004613"/>
    </source>
</evidence>
<dbReference type="GO" id="GO:0005576">
    <property type="term" value="C:extracellular region"/>
    <property type="evidence" value="ECO:0007669"/>
    <property type="project" value="UniProtKB-SubCell"/>
</dbReference>
<accession>A0A087UWY3</accession>
<dbReference type="PANTHER" id="PTHR12274:SF7">
    <property type="entry name" value="GRANULINS"/>
    <property type="match status" value="1"/>
</dbReference>
<feature type="non-terminal residue" evidence="7">
    <location>
        <position position="227"/>
    </location>
</feature>
<evidence type="ECO:0000256" key="4">
    <source>
        <dbReference type="ARBA" id="ARBA00023157"/>
    </source>
</evidence>
<organism evidence="7 8">
    <name type="scientific">Stegodyphus mimosarum</name>
    <name type="common">African social velvet spider</name>
    <dbReference type="NCBI Taxonomy" id="407821"/>
    <lineage>
        <taxon>Eukaryota</taxon>
        <taxon>Metazoa</taxon>
        <taxon>Ecdysozoa</taxon>
        <taxon>Arthropoda</taxon>
        <taxon>Chelicerata</taxon>
        <taxon>Arachnida</taxon>
        <taxon>Araneae</taxon>
        <taxon>Araneomorphae</taxon>
        <taxon>Entelegynae</taxon>
        <taxon>Eresoidea</taxon>
        <taxon>Eresidae</taxon>
        <taxon>Stegodyphus</taxon>
    </lineage>
</organism>